<dbReference type="Gene3D" id="3.30.70.940">
    <property type="entry name" value="NusG, N-terminal domain"/>
    <property type="match status" value="1"/>
</dbReference>
<dbReference type="CDD" id="cd09895">
    <property type="entry name" value="NGN_SP_UpxY"/>
    <property type="match status" value="1"/>
</dbReference>
<dbReference type="NCBIfam" id="NF033644">
    <property type="entry name" value="antiterm_UpxY"/>
    <property type="match status" value="1"/>
</dbReference>
<dbReference type="SUPFAM" id="SSF50104">
    <property type="entry name" value="Translation proteins SH3-like domain"/>
    <property type="match status" value="1"/>
</dbReference>
<protein>
    <recommendedName>
        <fullName evidence="2">NusG-like N-terminal domain-containing protein</fullName>
    </recommendedName>
</protein>
<dbReference type="STRING" id="742817.HMPREF9449_03040"/>
<dbReference type="RefSeq" id="WP_009138182.1">
    <property type="nucleotide sequence ID" value="NZ_JH594599.1"/>
</dbReference>
<evidence type="ECO:0000313" key="3">
    <source>
        <dbReference type="EMBL" id="EHP44993.1"/>
    </source>
</evidence>
<dbReference type="InterPro" id="IPR008991">
    <property type="entry name" value="Translation_prot_SH3-like_sf"/>
</dbReference>
<evidence type="ECO:0000259" key="2">
    <source>
        <dbReference type="Pfam" id="PF02357"/>
    </source>
</evidence>
<reference evidence="3 4" key="1">
    <citation type="submission" date="2012-01" db="EMBL/GenBank/DDBJ databases">
        <title>The Genome Sequence of Odoribacter laneus YIT 12061.</title>
        <authorList>
            <consortium name="The Broad Institute Genome Sequencing Platform"/>
            <person name="Earl A."/>
            <person name="Ward D."/>
            <person name="Feldgarden M."/>
            <person name="Gevers D."/>
            <person name="Morotomi M."/>
            <person name="Young S.K."/>
            <person name="Zeng Q."/>
            <person name="Gargeya S."/>
            <person name="Fitzgerald M."/>
            <person name="Haas B."/>
            <person name="Abouelleil A."/>
            <person name="Alvarado L."/>
            <person name="Arachchi H.M."/>
            <person name="Berlin A."/>
            <person name="Chapman S.B."/>
            <person name="Gearin G."/>
            <person name="Goldberg J."/>
            <person name="Griggs A."/>
            <person name="Gujja S."/>
            <person name="Hansen M."/>
            <person name="Heiman D."/>
            <person name="Howarth C."/>
            <person name="Larimer J."/>
            <person name="Lui A."/>
            <person name="MacDonald P.J.P."/>
            <person name="McCowen C."/>
            <person name="Montmayeur A."/>
            <person name="Murphy C."/>
            <person name="Neiman D."/>
            <person name="Pearson M."/>
            <person name="Priest M."/>
            <person name="Roberts A."/>
            <person name="Saif S."/>
            <person name="Shea T."/>
            <person name="Sisk P."/>
            <person name="Stolte C."/>
            <person name="Sykes S."/>
            <person name="Wortman J."/>
            <person name="Nusbaum C."/>
            <person name="Birren B."/>
        </authorList>
    </citation>
    <scope>NUCLEOTIDE SEQUENCE [LARGE SCALE GENOMIC DNA]</scope>
    <source>
        <strain evidence="3 4">YIT 12061</strain>
    </source>
</reference>
<keyword evidence="1" id="KW-0804">Transcription</keyword>
<dbReference type="PATRIC" id="fig|742817.3.peg.3249"/>
<dbReference type="InterPro" id="IPR036735">
    <property type="entry name" value="NGN_dom_sf"/>
</dbReference>
<evidence type="ECO:0000313" key="4">
    <source>
        <dbReference type="Proteomes" id="UP000004892"/>
    </source>
</evidence>
<gene>
    <name evidence="3" type="ORF">HMPREF9449_03040</name>
</gene>
<feature type="domain" description="NusG-like N-terminal" evidence="2">
    <location>
        <begin position="7"/>
        <end position="101"/>
    </location>
</feature>
<dbReference type="SUPFAM" id="SSF82679">
    <property type="entry name" value="N-utilization substance G protein NusG, N-terminal domain"/>
    <property type="match status" value="1"/>
</dbReference>
<sequence length="179" mass="20830">MIDNKESWICARTRCNQEILLRDCLIKNNILYFIPTVPKIIKQSNGVKEGERPLIPNLIFLKTNWKNAFEFLFTHKNKISYIRQKDRRILIIPERQMDDFMRLTTEMGDKIRVNPNCYAAGDRVVIKSGPLAGMEGILTECEGKKEFTLRVGTFLSVSVRIARNNLIKLSITKEQLKRE</sequence>
<dbReference type="Pfam" id="PF02357">
    <property type="entry name" value="NusG"/>
    <property type="match status" value="1"/>
</dbReference>
<comment type="caution">
    <text evidence="3">The sequence shown here is derived from an EMBL/GenBank/DDBJ whole genome shotgun (WGS) entry which is preliminary data.</text>
</comment>
<dbReference type="HOGENOM" id="CLU_067287_5_2_10"/>
<dbReference type="InterPro" id="IPR006645">
    <property type="entry name" value="NGN-like_dom"/>
</dbReference>
<dbReference type="EMBL" id="ADMC01000037">
    <property type="protein sequence ID" value="EHP44993.1"/>
    <property type="molecule type" value="Genomic_DNA"/>
</dbReference>
<organism evidence="3 4">
    <name type="scientific">Odoribacter laneus YIT 12061</name>
    <dbReference type="NCBI Taxonomy" id="742817"/>
    <lineage>
        <taxon>Bacteria</taxon>
        <taxon>Pseudomonadati</taxon>
        <taxon>Bacteroidota</taxon>
        <taxon>Bacteroidia</taxon>
        <taxon>Bacteroidales</taxon>
        <taxon>Odoribacteraceae</taxon>
        <taxon>Odoribacter</taxon>
    </lineage>
</organism>
<keyword evidence="4" id="KW-1185">Reference proteome</keyword>
<name>H1DLA4_9BACT</name>
<accession>H1DLA4</accession>
<dbReference type="AlphaFoldDB" id="H1DLA4"/>
<evidence type="ECO:0000256" key="1">
    <source>
        <dbReference type="ARBA" id="ARBA00023163"/>
    </source>
</evidence>
<proteinExistence type="predicted"/>
<dbReference type="GO" id="GO:0006354">
    <property type="term" value="P:DNA-templated transcription elongation"/>
    <property type="evidence" value="ECO:0007669"/>
    <property type="project" value="InterPro"/>
</dbReference>
<dbReference type="GeneID" id="98070559"/>
<dbReference type="Proteomes" id="UP000004892">
    <property type="component" value="Unassembled WGS sequence"/>
</dbReference>